<dbReference type="RefSeq" id="WP_126409398.1">
    <property type="nucleotide sequence ID" value="NZ_RXNT01000011.1"/>
</dbReference>
<accession>A0A431W3S5</accession>
<comment type="subcellular location">
    <subcellularLocation>
        <location evidence="1">Membrane</location>
        <topology evidence="1">Multi-pass membrane protein</topology>
    </subcellularLocation>
</comment>
<feature type="transmembrane region" description="Helical" evidence="9">
    <location>
        <begin position="6"/>
        <end position="25"/>
    </location>
</feature>
<dbReference type="PANTHER" id="PTHR43562:SF1">
    <property type="entry name" value="NA(+)_H(+) ANTIPORTER YJBQ-RELATED"/>
    <property type="match status" value="1"/>
</dbReference>
<comment type="similarity">
    <text evidence="2">Belongs to the monovalent cation:proton antiporter 2 (CPA2) transporter (TC 2.A.37) family.</text>
</comment>
<feature type="domain" description="RCK N-terminal" evidence="10">
    <location>
        <begin position="405"/>
        <end position="522"/>
    </location>
</feature>
<evidence type="ECO:0000256" key="9">
    <source>
        <dbReference type="SAM" id="Phobius"/>
    </source>
</evidence>
<dbReference type="GO" id="GO:0006813">
    <property type="term" value="P:potassium ion transport"/>
    <property type="evidence" value="ECO:0007669"/>
    <property type="project" value="InterPro"/>
</dbReference>
<evidence type="ECO:0000256" key="1">
    <source>
        <dbReference type="ARBA" id="ARBA00004141"/>
    </source>
</evidence>
<name>A0A431W3S5_9BACI</name>
<evidence type="ECO:0000256" key="4">
    <source>
        <dbReference type="ARBA" id="ARBA00022449"/>
    </source>
</evidence>
<feature type="transmembrane region" description="Helical" evidence="9">
    <location>
        <begin position="283"/>
        <end position="306"/>
    </location>
</feature>
<evidence type="ECO:0000256" key="5">
    <source>
        <dbReference type="ARBA" id="ARBA00022692"/>
    </source>
</evidence>
<dbReference type="Proteomes" id="UP000271374">
    <property type="component" value="Unassembled WGS sequence"/>
</dbReference>
<feature type="transmembrane region" description="Helical" evidence="9">
    <location>
        <begin position="32"/>
        <end position="51"/>
    </location>
</feature>
<feature type="transmembrane region" description="Helical" evidence="9">
    <location>
        <begin position="254"/>
        <end position="271"/>
    </location>
</feature>
<dbReference type="GO" id="GO:1902600">
    <property type="term" value="P:proton transmembrane transport"/>
    <property type="evidence" value="ECO:0007669"/>
    <property type="project" value="InterPro"/>
</dbReference>
<dbReference type="Pfam" id="PF02080">
    <property type="entry name" value="TrkA_C"/>
    <property type="match status" value="1"/>
</dbReference>
<dbReference type="Gene3D" id="1.20.1530.20">
    <property type="match status" value="1"/>
</dbReference>
<reference evidence="12 13" key="1">
    <citation type="submission" date="2018-12" db="EMBL/GenBank/DDBJ databases">
        <title>Bacillus yapensis draft genome sequence.</title>
        <authorList>
            <person name="Yu L."/>
            <person name="Xu X."/>
            <person name="Tang X."/>
        </authorList>
    </citation>
    <scope>NUCLEOTIDE SEQUENCE [LARGE SCALE GENOMIC DNA]</scope>
    <source>
        <strain evidence="12 13">XXST-01</strain>
    </source>
</reference>
<dbReference type="Pfam" id="PF02254">
    <property type="entry name" value="TrkA_N"/>
    <property type="match status" value="1"/>
</dbReference>
<dbReference type="EMBL" id="RXNT01000011">
    <property type="protein sequence ID" value="RTR30064.1"/>
    <property type="molecule type" value="Genomic_DNA"/>
</dbReference>
<evidence type="ECO:0000313" key="12">
    <source>
        <dbReference type="EMBL" id="RTR30064.1"/>
    </source>
</evidence>
<dbReference type="OrthoDB" id="9793589at2"/>
<evidence type="ECO:0000256" key="6">
    <source>
        <dbReference type="ARBA" id="ARBA00022989"/>
    </source>
</evidence>
<dbReference type="InterPro" id="IPR038770">
    <property type="entry name" value="Na+/solute_symporter_sf"/>
</dbReference>
<feature type="transmembrane region" description="Helical" evidence="9">
    <location>
        <begin position="312"/>
        <end position="333"/>
    </location>
</feature>
<protein>
    <submittedName>
        <fullName evidence="12">Sodium:proton antiporter</fullName>
    </submittedName>
</protein>
<dbReference type="Pfam" id="PF00999">
    <property type="entry name" value="Na_H_Exchanger"/>
    <property type="match status" value="1"/>
</dbReference>
<dbReference type="InterPro" id="IPR006153">
    <property type="entry name" value="Cation/H_exchanger_TM"/>
</dbReference>
<evidence type="ECO:0000256" key="3">
    <source>
        <dbReference type="ARBA" id="ARBA00022448"/>
    </source>
</evidence>
<dbReference type="Gene3D" id="3.30.70.1450">
    <property type="entry name" value="Regulator of K+ conductance, C-terminal domain"/>
    <property type="match status" value="1"/>
</dbReference>
<feature type="transmembrane region" description="Helical" evidence="9">
    <location>
        <begin position="196"/>
        <end position="214"/>
    </location>
</feature>
<feature type="transmembrane region" description="Helical" evidence="9">
    <location>
        <begin position="63"/>
        <end position="84"/>
    </location>
</feature>
<dbReference type="SUPFAM" id="SSF116726">
    <property type="entry name" value="TrkA C-terminal domain-like"/>
    <property type="match status" value="1"/>
</dbReference>
<dbReference type="PROSITE" id="PS51201">
    <property type="entry name" value="RCK_N"/>
    <property type="match status" value="1"/>
</dbReference>
<feature type="transmembrane region" description="Helical" evidence="9">
    <location>
        <begin position="135"/>
        <end position="155"/>
    </location>
</feature>
<dbReference type="InterPro" id="IPR003148">
    <property type="entry name" value="RCK_N"/>
</dbReference>
<feature type="domain" description="RCK C-terminal" evidence="11">
    <location>
        <begin position="538"/>
        <end position="619"/>
    </location>
</feature>
<comment type="caution">
    <text evidence="12">The sequence shown here is derived from an EMBL/GenBank/DDBJ whole genome shotgun (WGS) entry which is preliminary data.</text>
</comment>
<dbReference type="InterPro" id="IPR036291">
    <property type="entry name" value="NAD(P)-bd_dom_sf"/>
</dbReference>
<organism evidence="12 13">
    <name type="scientific">Bacillus yapensis</name>
    <dbReference type="NCBI Taxonomy" id="2492960"/>
    <lineage>
        <taxon>Bacteria</taxon>
        <taxon>Bacillati</taxon>
        <taxon>Bacillota</taxon>
        <taxon>Bacilli</taxon>
        <taxon>Bacillales</taxon>
        <taxon>Bacillaceae</taxon>
        <taxon>Bacillus</taxon>
    </lineage>
</organism>
<dbReference type="InterPro" id="IPR006037">
    <property type="entry name" value="RCK_C"/>
</dbReference>
<keyword evidence="7" id="KW-0406">Ion transport</keyword>
<proteinExistence type="inferred from homology"/>
<dbReference type="PROSITE" id="PS51202">
    <property type="entry name" value="RCK_C"/>
    <property type="match status" value="1"/>
</dbReference>
<keyword evidence="8 9" id="KW-0472">Membrane</keyword>
<evidence type="ECO:0000313" key="13">
    <source>
        <dbReference type="Proteomes" id="UP000271374"/>
    </source>
</evidence>
<dbReference type="SUPFAM" id="SSF51735">
    <property type="entry name" value="NAD(P)-binding Rossmann-fold domains"/>
    <property type="match status" value="1"/>
</dbReference>
<keyword evidence="3" id="KW-0813">Transport</keyword>
<dbReference type="PANTHER" id="PTHR43562">
    <property type="entry name" value="NAPA-TYPE SODIUM/HYDROGEN ANTIPORTER"/>
    <property type="match status" value="1"/>
</dbReference>
<feature type="transmembrane region" description="Helical" evidence="9">
    <location>
        <begin position="342"/>
        <end position="363"/>
    </location>
</feature>
<feature type="transmembrane region" description="Helical" evidence="9">
    <location>
        <begin position="226"/>
        <end position="248"/>
    </location>
</feature>
<keyword evidence="6 9" id="KW-1133">Transmembrane helix</keyword>
<evidence type="ECO:0000256" key="8">
    <source>
        <dbReference type="ARBA" id="ARBA00023136"/>
    </source>
</evidence>
<evidence type="ECO:0000259" key="11">
    <source>
        <dbReference type="PROSITE" id="PS51202"/>
    </source>
</evidence>
<dbReference type="GO" id="GO:0015297">
    <property type="term" value="F:antiporter activity"/>
    <property type="evidence" value="ECO:0007669"/>
    <property type="project" value="UniProtKB-KW"/>
</dbReference>
<keyword evidence="5 9" id="KW-0812">Transmembrane</keyword>
<evidence type="ECO:0000259" key="10">
    <source>
        <dbReference type="PROSITE" id="PS51201"/>
    </source>
</evidence>
<dbReference type="GO" id="GO:0016020">
    <property type="term" value="C:membrane"/>
    <property type="evidence" value="ECO:0007669"/>
    <property type="project" value="UniProtKB-SubCell"/>
</dbReference>
<evidence type="ECO:0000256" key="2">
    <source>
        <dbReference type="ARBA" id="ARBA00005551"/>
    </source>
</evidence>
<dbReference type="InterPro" id="IPR036721">
    <property type="entry name" value="RCK_C_sf"/>
</dbReference>
<keyword evidence="13" id="KW-1185">Reference proteome</keyword>
<feature type="transmembrane region" description="Helical" evidence="9">
    <location>
        <begin position="375"/>
        <end position="396"/>
    </location>
</feature>
<dbReference type="GO" id="GO:0008324">
    <property type="term" value="F:monoatomic cation transmembrane transporter activity"/>
    <property type="evidence" value="ECO:0007669"/>
    <property type="project" value="InterPro"/>
</dbReference>
<dbReference type="Gene3D" id="3.40.50.720">
    <property type="entry name" value="NAD(P)-binding Rossmann-like Domain"/>
    <property type="match status" value="1"/>
</dbReference>
<feature type="transmembrane region" description="Helical" evidence="9">
    <location>
        <begin position="167"/>
        <end position="190"/>
    </location>
</feature>
<feature type="transmembrane region" description="Helical" evidence="9">
    <location>
        <begin position="105"/>
        <end position="129"/>
    </location>
</feature>
<dbReference type="AlphaFoldDB" id="A0A431W3S5"/>
<gene>
    <name evidence="12" type="ORF">EKG37_14300</name>
</gene>
<sequence>MEEHGASVASLVIVIIIAFLTPILLHRFKLNFIPVVVAEILMGLIIGKSGFDLVHEDMWLETLSTLGFIFLMFLSGLEIDFSAFTSNKNKKKEKLPNGKDEPNGFFVASVVFIGIFIVSYGLSYLFVLAGFIDNAFLMTLIISTISLGVVVPTLKEAHLMKTNIGQIILLVAVIADLVTMILLAVFVSLYDGGQGNTWLLLILFGAGLILYFVGRRFKGNKLIQNMSTGTIQIGTRAVFTLIILLVGISETVGAENILGAFLAGVLVSLLAPDQELVHKLDSFGYGFLIPIFFVMVGVDLDIWQLFGDPKMLMLIPLLLIALLVSKLIPIAVLKAWYDTKTVVASGFLLTSTLSLVIAAATIGERMGVLTAEMSGTLILVAVITCVITPIVFKNLLPRERVESKQLKVAFIGANQLTLPISRELKSSLYETTLYHTKQSKEEGAQIADSLFEIQEIDQFSIEALENTDVFSADVVVVTTGDDEINATLAIAIKEKGVERVIVRIESPDLEEGLREEGVEVYSVYNSSKALLRALIESPRVMSILTNQETALYEIRLLNDQFEGMTIRRFPFTGDIIFVRIFRGKDSIVPHGDTELQLNDRLIVTGTKEYVDELKRELEFCEWC</sequence>
<keyword evidence="4" id="KW-0050">Antiport</keyword>
<evidence type="ECO:0000256" key="7">
    <source>
        <dbReference type="ARBA" id="ARBA00023065"/>
    </source>
</evidence>